<dbReference type="PANTHER" id="PTHR10909:SF382">
    <property type="entry name" value="ACYL-COENZYME A OXIDASE"/>
    <property type="match status" value="1"/>
</dbReference>
<dbReference type="Gene3D" id="1.20.140.10">
    <property type="entry name" value="Butyryl-CoA Dehydrogenase, subunit A, domain 3"/>
    <property type="match status" value="1"/>
</dbReference>
<dbReference type="InterPro" id="IPR012258">
    <property type="entry name" value="Acyl-CoA_oxidase"/>
</dbReference>
<feature type="region of interest" description="Disordered" evidence="1">
    <location>
        <begin position="26"/>
        <end position="50"/>
    </location>
</feature>
<dbReference type="InterPro" id="IPR036250">
    <property type="entry name" value="AcylCo_DH-like_C"/>
</dbReference>
<reference evidence="3" key="1">
    <citation type="submission" date="2014-09" db="EMBL/GenBank/DDBJ databases">
        <title>Genome sequence of the luminous mushroom Mycena chlorophos for searching fungal bioluminescence genes.</title>
        <authorList>
            <person name="Tanaka Y."/>
            <person name="Kasuga D."/>
            <person name="Oba Y."/>
            <person name="Hase S."/>
            <person name="Sato K."/>
            <person name="Oba Y."/>
            <person name="Sakakibara Y."/>
        </authorList>
    </citation>
    <scope>NUCLEOTIDE SEQUENCE</scope>
</reference>
<dbReference type="SUPFAM" id="SSF56645">
    <property type="entry name" value="Acyl-CoA dehydrogenase NM domain-like"/>
    <property type="match status" value="1"/>
</dbReference>
<accession>A0ABQ0LRF6</accession>
<evidence type="ECO:0000256" key="1">
    <source>
        <dbReference type="SAM" id="MobiDB-lite"/>
    </source>
</evidence>
<proteinExistence type="predicted"/>
<sequence>MHGSGLHRWAWFQKQPQLQYHDAGATQAGTTKKRHPPSFAPPAPTPRPLAAKMSLRRPTAELAQTPLFQLNTDALPHEERISLGYTRARLVAQAYNFTTEDIRTLSPKFWAMHTDPIWAIDGSAAVLCTLQLNLVAGTLAMFSRKRPDVQAVLDRMLTFEIAGQFWVTELSHGLDAFHMETTATLLESGEWEIHTPNPGAANGEWEIHTPNPGAAKYMPPTAPGGSPPAWGVVFARAMVGGEDHGVKPFLFQFHDGKEMLPGIVARLLPPRGGSHPLKHCLTSFEHLRVPASALLGPVEKPADPRIAFFLNIQRVAIGTLAIGSLGYPSLQIAATIAALYSRRRTVLDTFTQQPKTIFEFQTQKIPICTATAQAFVIEAFQDRCVKIFCDADVDWRVRHAIAAIGKVVMLDHAQEANLTLGERCGAQGLYTVNQLTAMHADLRGTAIAEGDMLAISIHLGWYIERGLLTKRTFREMQGKAVEAVYQQIDALVEKMDVGAYIKAPIVSEEKWDAYLETLPVYRAKGNSSRTVKRAVDYEFVSSRL</sequence>
<dbReference type="Gene3D" id="2.40.110.10">
    <property type="entry name" value="Butyryl-CoA Dehydrogenase, subunit A, domain 2"/>
    <property type="match status" value="1"/>
</dbReference>
<organism evidence="3 4">
    <name type="scientific">Mycena chlorophos</name>
    <name type="common">Agaric fungus</name>
    <name type="synonym">Agaricus chlorophos</name>
    <dbReference type="NCBI Taxonomy" id="658473"/>
    <lineage>
        <taxon>Eukaryota</taxon>
        <taxon>Fungi</taxon>
        <taxon>Dikarya</taxon>
        <taxon>Basidiomycota</taxon>
        <taxon>Agaricomycotina</taxon>
        <taxon>Agaricomycetes</taxon>
        <taxon>Agaricomycetidae</taxon>
        <taxon>Agaricales</taxon>
        <taxon>Marasmiineae</taxon>
        <taxon>Mycenaceae</taxon>
        <taxon>Mycena</taxon>
    </lineage>
</organism>
<dbReference type="PANTHER" id="PTHR10909">
    <property type="entry name" value="ELECTRON TRANSPORT OXIDOREDUCTASE"/>
    <property type="match status" value="1"/>
</dbReference>
<keyword evidence="4" id="KW-1185">Reference proteome</keyword>
<dbReference type="SUPFAM" id="SSF47203">
    <property type="entry name" value="Acyl-CoA dehydrogenase C-terminal domain-like"/>
    <property type="match status" value="1"/>
</dbReference>
<dbReference type="EMBL" id="DF848463">
    <property type="protein sequence ID" value="GAT53698.1"/>
    <property type="molecule type" value="Genomic_DNA"/>
</dbReference>
<evidence type="ECO:0000313" key="3">
    <source>
        <dbReference type="EMBL" id="GAT53698.1"/>
    </source>
</evidence>
<dbReference type="Proteomes" id="UP000815677">
    <property type="component" value="Unassembled WGS sequence"/>
</dbReference>
<evidence type="ECO:0000313" key="4">
    <source>
        <dbReference type="Proteomes" id="UP000815677"/>
    </source>
</evidence>
<dbReference type="Pfam" id="PF22924">
    <property type="entry name" value="ACOX_C_alpha1"/>
    <property type="match status" value="1"/>
</dbReference>
<feature type="domain" description="Acyl-CoA oxidase C-alpha1" evidence="2">
    <location>
        <begin position="329"/>
        <end position="456"/>
    </location>
</feature>
<evidence type="ECO:0000259" key="2">
    <source>
        <dbReference type="Pfam" id="PF22924"/>
    </source>
</evidence>
<feature type="compositionally biased region" description="Pro residues" evidence="1">
    <location>
        <begin position="38"/>
        <end position="47"/>
    </location>
</feature>
<dbReference type="InterPro" id="IPR009100">
    <property type="entry name" value="AcylCoA_DH/oxidase_NM_dom_sf"/>
</dbReference>
<name>A0ABQ0LRF6_MYCCL</name>
<protein>
    <recommendedName>
        <fullName evidence="2">Acyl-CoA oxidase C-alpha1 domain-containing protein</fullName>
    </recommendedName>
</protein>
<dbReference type="InterPro" id="IPR055060">
    <property type="entry name" value="ACOX_C_alpha1"/>
</dbReference>
<gene>
    <name evidence="3" type="ORF">MCHLO_10628</name>
</gene>
<dbReference type="InterPro" id="IPR046373">
    <property type="entry name" value="Acyl-CoA_Oxase/DH_mid-dom_sf"/>
</dbReference>